<dbReference type="InterPro" id="IPR018181">
    <property type="entry name" value="Heat_shock_70_CS"/>
</dbReference>
<dbReference type="Pfam" id="PF00012">
    <property type="entry name" value="HSP70"/>
    <property type="match status" value="2"/>
</dbReference>
<feature type="region of interest" description="Disordered" evidence="6">
    <location>
        <begin position="375"/>
        <end position="398"/>
    </location>
</feature>
<keyword evidence="2" id="KW-0547">Nucleotide-binding</keyword>
<dbReference type="InterPro" id="IPR043129">
    <property type="entry name" value="ATPase_NBD"/>
</dbReference>
<keyword evidence="7" id="KW-0472">Membrane</keyword>
<evidence type="ECO:0000256" key="4">
    <source>
        <dbReference type="ARBA" id="ARBA00023016"/>
    </source>
</evidence>
<dbReference type="Gene3D" id="3.90.640.10">
    <property type="entry name" value="Actin, Chain A, domain 4"/>
    <property type="match status" value="1"/>
</dbReference>
<dbReference type="SUPFAM" id="SSF53067">
    <property type="entry name" value="Actin-like ATPase domain"/>
    <property type="match status" value="2"/>
</dbReference>
<comment type="similarity">
    <text evidence="1">Belongs to the heat shock protein 70 family.</text>
</comment>
<name>A0A561SXA3_9PSEU</name>
<feature type="compositionally biased region" description="Pro residues" evidence="6">
    <location>
        <begin position="452"/>
        <end position="477"/>
    </location>
</feature>
<comment type="caution">
    <text evidence="8">The sequence shown here is derived from an EMBL/GenBank/DDBJ whole genome shotgun (WGS) entry which is preliminary data.</text>
</comment>
<dbReference type="RefSeq" id="WP_170309056.1">
    <property type="nucleotide sequence ID" value="NZ_VIWU01000001.1"/>
</dbReference>
<dbReference type="PRINTS" id="PR00301">
    <property type="entry name" value="HEATSHOCK70"/>
</dbReference>
<keyword evidence="3" id="KW-0067">ATP-binding</keyword>
<keyword evidence="9" id="KW-1185">Reference proteome</keyword>
<sequence length="567" mass="57030">MAYQVGVDLGTTWTAVAVCRSGGPAELVQLGERAPAVPTVAFVGDGGEFGIGEIAERHAAAEPARVVEEFTRRIGDRTPIVVNGEPVAPEALAARFVGHLLHRVAAQEGGPAAGVALTHPAAWGPHKLGLLRDGLAGHGLPGVVLLPEPQAAAIGYASVARVEPGSVIAVYDLGGGTFDAAVLRTADRAGGVELLGRAEGIDRLGGLDFDEAVFEHVQAELGDEWDGLDPADGMVLAAVAGLRRECIAAKEALSQDTEATITVALPGVHRLVRLDRARFEEMIRPAVEETVAALGRAVTSAGLPGGVVPTVVLAGGSSRIPLVRTLVERELGLPTAAGIDPKGVIALGTALAARDANPASEPSTTVTTTADDVLPAESPALVPPPVGVRPFREPDAARPRGRLPVVLGAAASGVLALVIGGSLFAYVAQNQPVTPVGSTAVASTPASTSPGAPRPAPPAVAPPTAAPPAARPQPREQPPQEVRRTTVAPTPAAATTTTAPPEEEALQPEGTTAPPDDGDREGAGDRAADGDGAGDGGGDGDEAPPVAADPPADEVENGETAPPATEG</sequence>
<evidence type="ECO:0000256" key="3">
    <source>
        <dbReference type="ARBA" id="ARBA00022840"/>
    </source>
</evidence>
<feature type="compositionally biased region" description="Low complexity" evidence="6">
    <location>
        <begin position="436"/>
        <end position="451"/>
    </location>
</feature>
<evidence type="ECO:0000256" key="5">
    <source>
        <dbReference type="ARBA" id="ARBA00023186"/>
    </source>
</evidence>
<dbReference type="GO" id="GO:0005524">
    <property type="term" value="F:ATP binding"/>
    <property type="evidence" value="ECO:0007669"/>
    <property type="project" value="UniProtKB-KW"/>
</dbReference>
<accession>A0A561SXA3</accession>
<dbReference type="Proteomes" id="UP000321261">
    <property type="component" value="Unassembled WGS sequence"/>
</dbReference>
<reference evidence="8 9" key="1">
    <citation type="submission" date="2019-06" db="EMBL/GenBank/DDBJ databases">
        <title>Sequencing the genomes of 1000 actinobacteria strains.</title>
        <authorList>
            <person name="Klenk H.-P."/>
        </authorList>
    </citation>
    <scope>NUCLEOTIDE SEQUENCE [LARGE SCALE GENOMIC DNA]</scope>
    <source>
        <strain evidence="8 9">DSM 45671</strain>
    </source>
</reference>
<keyword evidence="7" id="KW-0812">Transmembrane</keyword>
<dbReference type="PROSITE" id="PS01036">
    <property type="entry name" value="HSP70_3"/>
    <property type="match status" value="1"/>
</dbReference>
<evidence type="ECO:0000256" key="2">
    <source>
        <dbReference type="ARBA" id="ARBA00022741"/>
    </source>
</evidence>
<organism evidence="8 9">
    <name type="scientific">Pseudonocardia hierapolitana</name>
    <dbReference type="NCBI Taxonomy" id="1128676"/>
    <lineage>
        <taxon>Bacteria</taxon>
        <taxon>Bacillati</taxon>
        <taxon>Actinomycetota</taxon>
        <taxon>Actinomycetes</taxon>
        <taxon>Pseudonocardiales</taxon>
        <taxon>Pseudonocardiaceae</taxon>
        <taxon>Pseudonocardia</taxon>
    </lineage>
</organism>
<keyword evidence="4" id="KW-0346">Stress response</keyword>
<protein>
    <submittedName>
        <fullName evidence="8">Hsp70 protein</fullName>
    </submittedName>
</protein>
<feature type="compositionally biased region" description="Low complexity" evidence="6">
    <location>
        <begin position="485"/>
        <end position="500"/>
    </location>
</feature>
<feature type="region of interest" description="Disordered" evidence="6">
    <location>
        <begin position="436"/>
        <end position="567"/>
    </location>
</feature>
<dbReference type="EMBL" id="VIWU01000001">
    <property type="protein sequence ID" value="TWF79477.1"/>
    <property type="molecule type" value="Genomic_DNA"/>
</dbReference>
<dbReference type="InterPro" id="IPR013126">
    <property type="entry name" value="Hsp_70_fam"/>
</dbReference>
<feature type="transmembrane region" description="Helical" evidence="7">
    <location>
        <begin position="405"/>
        <end position="428"/>
    </location>
</feature>
<dbReference type="Gene3D" id="3.30.420.40">
    <property type="match status" value="2"/>
</dbReference>
<dbReference type="GO" id="GO:0140662">
    <property type="term" value="F:ATP-dependent protein folding chaperone"/>
    <property type="evidence" value="ECO:0007669"/>
    <property type="project" value="InterPro"/>
</dbReference>
<evidence type="ECO:0000256" key="1">
    <source>
        <dbReference type="ARBA" id="ARBA00007381"/>
    </source>
</evidence>
<evidence type="ECO:0000256" key="6">
    <source>
        <dbReference type="SAM" id="MobiDB-lite"/>
    </source>
</evidence>
<dbReference type="AlphaFoldDB" id="A0A561SXA3"/>
<proteinExistence type="inferred from homology"/>
<dbReference type="PANTHER" id="PTHR42749">
    <property type="entry name" value="CELL SHAPE-DETERMINING PROTEIN MREB"/>
    <property type="match status" value="1"/>
</dbReference>
<keyword evidence="7" id="KW-1133">Transmembrane helix</keyword>
<keyword evidence="5" id="KW-0143">Chaperone</keyword>
<evidence type="ECO:0000313" key="9">
    <source>
        <dbReference type="Proteomes" id="UP000321261"/>
    </source>
</evidence>
<feature type="compositionally biased region" description="Basic and acidic residues" evidence="6">
    <location>
        <begin position="520"/>
        <end position="529"/>
    </location>
</feature>
<evidence type="ECO:0000256" key="7">
    <source>
        <dbReference type="SAM" id="Phobius"/>
    </source>
</evidence>
<dbReference type="PANTHER" id="PTHR42749:SF1">
    <property type="entry name" value="CELL SHAPE-DETERMINING PROTEIN MREB"/>
    <property type="match status" value="1"/>
</dbReference>
<evidence type="ECO:0000313" key="8">
    <source>
        <dbReference type="EMBL" id="TWF79477.1"/>
    </source>
</evidence>
<gene>
    <name evidence="8" type="ORF">FHX44_115410</name>
</gene>